<reference evidence="11" key="1">
    <citation type="submission" date="2024-02" db="EMBL/GenBank/DDBJ databases">
        <authorList>
            <consortium name="ELIXIR-Norway"/>
            <consortium name="Elixir Norway"/>
        </authorList>
    </citation>
    <scope>NUCLEOTIDE SEQUENCE</scope>
</reference>
<evidence type="ECO:0000256" key="7">
    <source>
        <dbReference type="ARBA" id="ARBA00022618"/>
    </source>
</evidence>
<keyword evidence="10" id="KW-0131">Cell cycle</keyword>
<protein>
    <recommendedName>
        <fullName evidence="4">Condensin complex subunit 2</fullName>
    </recommendedName>
</protein>
<organism evidence="11 12">
    <name type="scientific">Sphagnum troendelagicum</name>
    <dbReference type="NCBI Taxonomy" id="128251"/>
    <lineage>
        <taxon>Eukaryota</taxon>
        <taxon>Viridiplantae</taxon>
        <taxon>Streptophyta</taxon>
        <taxon>Embryophyta</taxon>
        <taxon>Bryophyta</taxon>
        <taxon>Sphagnophytina</taxon>
        <taxon>Sphagnopsida</taxon>
        <taxon>Sphagnales</taxon>
        <taxon>Sphagnaceae</taxon>
        <taxon>Sphagnum</taxon>
    </lineage>
</organism>
<comment type="similarity">
    <text evidence="3">Belongs to the CND2 (condensin subunit 2) family.</text>
</comment>
<keyword evidence="6" id="KW-0963">Cytoplasm</keyword>
<keyword evidence="5" id="KW-0158">Chromosome</keyword>
<dbReference type="PANTHER" id="PTHR13108">
    <property type="entry name" value="CONDENSIN COMPLEX SUBUNIT 2"/>
    <property type="match status" value="1"/>
</dbReference>
<keyword evidence="12" id="KW-1185">Reference proteome</keyword>
<evidence type="ECO:0000256" key="9">
    <source>
        <dbReference type="ARBA" id="ARBA00023067"/>
    </source>
</evidence>
<dbReference type="Pfam" id="PF05786">
    <property type="entry name" value="Cnd2"/>
    <property type="match status" value="1"/>
</dbReference>
<keyword evidence="8" id="KW-0498">Mitosis</keyword>
<evidence type="ECO:0000256" key="2">
    <source>
        <dbReference type="ARBA" id="ARBA00004496"/>
    </source>
</evidence>
<evidence type="ECO:0000256" key="8">
    <source>
        <dbReference type="ARBA" id="ARBA00022776"/>
    </source>
</evidence>
<evidence type="ECO:0000313" key="12">
    <source>
        <dbReference type="Proteomes" id="UP001497512"/>
    </source>
</evidence>
<sequence length="239" mass="28126">MLNIVWRLWKWDALKAQRKRKKRQHFLLDFENPLELDMSKFEPPENRNSTLLVHRGGSCSSLLPPDLHYEALNLVTLFLKPTVQCLGKWGRPKSDKARPKRHCAEDYDMDSGNDERAPLSDSCWPEENDHGKLHNLFENDLINAPRKGEEFSRDEGGEFPFKTCWISCLKIVQLLPKKTTLCIYVSYVYCTWQMNITCVLKTARPWMNSKSFKLTNMLHWHQMWEMDNRSQPSARLNIS</sequence>
<proteinExistence type="inferred from homology"/>
<evidence type="ECO:0000256" key="10">
    <source>
        <dbReference type="ARBA" id="ARBA00023306"/>
    </source>
</evidence>
<evidence type="ECO:0000256" key="5">
    <source>
        <dbReference type="ARBA" id="ARBA00022454"/>
    </source>
</evidence>
<dbReference type="Proteomes" id="UP001497512">
    <property type="component" value="Chromosome 8"/>
</dbReference>
<comment type="subcellular location">
    <subcellularLocation>
        <location evidence="1">Chromosome</location>
    </subcellularLocation>
    <subcellularLocation>
        <location evidence="2">Cytoplasm</location>
    </subcellularLocation>
</comment>
<dbReference type="EMBL" id="OZ019900">
    <property type="protein sequence ID" value="CAK9235507.1"/>
    <property type="molecule type" value="Genomic_DNA"/>
</dbReference>
<keyword evidence="7" id="KW-0132">Cell division</keyword>
<keyword evidence="9" id="KW-0226">DNA condensation</keyword>
<dbReference type="PANTHER" id="PTHR13108:SF9">
    <property type="entry name" value="CONDENSIN COMPLEX SUBUNIT 2"/>
    <property type="match status" value="1"/>
</dbReference>
<evidence type="ECO:0000256" key="3">
    <source>
        <dbReference type="ARBA" id="ARBA00009471"/>
    </source>
</evidence>
<accession>A0ABP0V1Q8</accession>
<gene>
    <name evidence="11" type="ORF">CSSPTR1EN2_LOCUS22751</name>
</gene>
<evidence type="ECO:0000313" key="11">
    <source>
        <dbReference type="EMBL" id="CAK9235507.1"/>
    </source>
</evidence>
<dbReference type="InterPro" id="IPR022816">
    <property type="entry name" value="Condensin_barren_su2"/>
</dbReference>
<evidence type="ECO:0000256" key="1">
    <source>
        <dbReference type="ARBA" id="ARBA00004286"/>
    </source>
</evidence>
<name>A0ABP0V1Q8_9BRYO</name>
<evidence type="ECO:0000256" key="4">
    <source>
        <dbReference type="ARBA" id="ARBA00016065"/>
    </source>
</evidence>
<evidence type="ECO:0000256" key="6">
    <source>
        <dbReference type="ARBA" id="ARBA00022490"/>
    </source>
</evidence>